<dbReference type="AlphaFoldDB" id="A0AAU9NPK3"/>
<dbReference type="CDD" id="cd02846">
    <property type="entry name" value="PAZ_argonaute_like"/>
    <property type="match status" value="1"/>
</dbReference>
<proteinExistence type="predicted"/>
<dbReference type="Proteomes" id="UP001157418">
    <property type="component" value="Unassembled WGS sequence"/>
</dbReference>
<protein>
    <recommendedName>
        <fullName evidence="1">PAZ domain-containing protein</fullName>
    </recommendedName>
</protein>
<dbReference type="PROSITE" id="PS50821">
    <property type="entry name" value="PAZ"/>
    <property type="match status" value="1"/>
</dbReference>
<feature type="non-terminal residue" evidence="2">
    <location>
        <position position="1"/>
    </location>
</feature>
<dbReference type="SUPFAM" id="SSF101690">
    <property type="entry name" value="PAZ domain"/>
    <property type="match status" value="1"/>
</dbReference>
<feature type="domain" description="PAZ" evidence="1">
    <location>
        <begin position="19"/>
        <end position="120"/>
    </location>
</feature>
<dbReference type="PANTHER" id="PTHR22891">
    <property type="entry name" value="EUKARYOTIC TRANSLATION INITIATION FACTOR 2C"/>
    <property type="match status" value="1"/>
</dbReference>
<evidence type="ECO:0000259" key="1">
    <source>
        <dbReference type="PROSITE" id="PS50821"/>
    </source>
</evidence>
<dbReference type="GO" id="GO:0003723">
    <property type="term" value="F:RNA binding"/>
    <property type="evidence" value="ECO:0007669"/>
    <property type="project" value="InterPro"/>
</dbReference>
<dbReference type="Pfam" id="PF02170">
    <property type="entry name" value="PAZ"/>
    <property type="match status" value="1"/>
</dbReference>
<dbReference type="InterPro" id="IPR036085">
    <property type="entry name" value="PAZ_dom_sf"/>
</dbReference>
<name>A0AAU9NPK3_9ASTR</name>
<evidence type="ECO:0000313" key="3">
    <source>
        <dbReference type="Proteomes" id="UP001157418"/>
    </source>
</evidence>
<organism evidence="2 3">
    <name type="scientific">Lactuca virosa</name>
    <dbReference type="NCBI Taxonomy" id="75947"/>
    <lineage>
        <taxon>Eukaryota</taxon>
        <taxon>Viridiplantae</taxon>
        <taxon>Streptophyta</taxon>
        <taxon>Embryophyta</taxon>
        <taxon>Tracheophyta</taxon>
        <taxon>Spermatophyta</taxon>
        <taxon>Magnoliopsida</taxon>
        <taxon>eudicotyledons</taxon>
        <taxon>Gunneridae</taxon>
        <taxon>Pentapetalae</taxon>
        <taxon>asterids</taxon>
        <taxon>campanulids</taxon>
        <taxon>Asterales</taxon>
        <taxon>Asteraceae</taxon>
        <taxon>Cichorioideae</taxon>
        <taxon>Cichorieae</taxon>
        <taxon>Lactucinae</taxon>
        <taxon>Lactuca</taxon>
    </lineage>
</organism>
<gene>
    <name evidence="2" type="ORF">LVIROSA_LOCUS25904</name>
</gene>
<comment type="caution">
    <text evidence="2">The sequence shown here is derived from an EMBL/GenBank/DDBJ whole genome shotgun (WGS) entry which is preliminary data.</text>
</comment>
<sequence>NSEEEVRVALDQLPRDATDILDILKAKHTLKNLRVKTSPTNTEYKITGLSEKPCNEQLFSLRQKLKDENGEFETLEVTVYDYFVNYRKIELQYSGELPCVNVGKPKRPTLFPLSCAHWSLYNAIQKHSTRCKDPIWWRNPDKNLKNE</sequence>
<evidence type="ECO:0000313" key="2">
    <source>
        <dbReference type="EMBL" id="CAH1439726.1"/>
    </source>
</evidence>
<dbReference type="InterPro" id="IPR003100">
    <property type="entry name" value="PAZ_dom"/>
</dbReference>
<accession>A0AAU9NPK3</accession>
<reference evidence="2 3" key="1">
    <citation type="submission" date="2022-01" db="EMBL/GenBank/DDBJ databases">
        <authorList>
            <person name="Xiong W."/>
            <person name="Schranz E."/>
        </authorList>
    </citation>
    <scope>NUCLEOTIDE SEQUENCE [LARGE SCALE GENOMIC DNA]</scope>
</reference>
<keyword evidence="3" id="KW-1185">Reference proteome</keyword>
<dbReference type="EMBL" id="CAKMRJ010005247">
    <property type="protein sequence ID" value="CAH1439726.1"/>
    <property type="molecule type" value="Genomic_DNA"/>
</dbReference>
<dbReference type="Gene3D" id="2.170.260.10">
    <property type="entry name" value="paz domain"/>
    <property type="match status" value="1"/>
</dbReference>